<dbReference type="PANTHER" id="PTHR13285:SF20">
    <property type="entry name" value="PROTEIN-CYSTEINE N-PALMITOYLTRANSFERASE HHAT"/>
    <property type="match status" value="1"/>
</dbReference>
<dbReference type="InterPro" id="IPR004299">
    <property type="entry name" value="MBOAT_fam"/>
</dbReference>
<keyword evidence="5 7" id="KW-0472">Membrane</keyword>
<feature type="transmembrane region" description="Helical" evidence="7">
    <location>
        <begin position="183"/>
        <end position="202"/>
    </location>
</feature>
<dbReference type="AlphaFoldDB" id="A0AAD8LMX0"/>
<comment type="similarity">
    <text evidence="6">Belongs to the membrane-bound acyltransferase family. HHAT subfamily.</text>
</comment>
<feature type="transmembrane region" description="Helical" evidence="7">
    <location>
        <begin position="445"/>
        <end position="464"/>
    </location>
</feature>
<feature type="transmembrane region" description="Helical" evidence="7">
    <location>
        <begin position="298"/>
        <end position="318"/>
    </location>
</feature>
<reference evidence="8" key="1">
    <citation type="submission" date="2022-02" db="EMBL/GenBank/DDBJ databases">
        <title>Atlantic sturgeon de novo genome assembly.</title>
        <authorList>
            <person name="Stock M."/>
            <person name="Klopp C."/>
            <person name="Guiguen Y."/>
            <person name="Cabau C."/>
            <person name="Parinello H."/>
            <person name="Santidrian Yebra-Pimentel E."/>
            <person name="Kuhl H."/>
            <person name="Dirks R.P."/>
            <person name="Guessner J."/>
            <person name="Wuertz S."/>
            <person name="Du K."/>
            <person name="Schartl M."/>
        </authorList>
    </citation>
    <scope>NUCLEOTIDE SEQUENCE</scope>
    <source>
        <strain evidence="8">STURGEONOMICS-FGT-2020</strain>
        <tissue evidence="8">Whole blood</tissue>
    </source>
</reference>
<dbReference type="EMBL" id="JAGXEW010000006">
    <property type="protein sequence ID" value="KAK1170473.1"/>
    <property type="molecule type" value="Genomic_DNA"/>
</dbReference>
<comment type="subcellular location">
    <subcellularLocation>
        <location evidence="1">Endoplasmic reticulum membrane</location>
        <topology evidence="1">Multi-pass membrane protein</topology>
    </subcellularLocation>
</comment>
<feature type="transmembrane region" description="Helical" evidence="7">
    <location>
        <begin position="214"/>
        <end position="230"/>
    </location>
</feature>
<feature type="transmembrane region" description="Helical" evidence="7">
    <location>
        <begin position="476"/>
        <end position="496"/>
    </location>
</feature>
<evidence type="ECO:0000256" key="4">
    <source>
        <dbReference type="ARBA" id="ARBA00022989"/>
    </source>
</evidence>
<gene>
    <name evidence="8" type="primary">HHAT</name>
    <name evidence="8" type="ORF">AOXY_G7341</name>
</gene>
<organism evidence="8 9">
    <name type="scientific">Acipenser oxyrinchus oxyrinchus</name>
    <dbReference type="NCBI Taxonomy" id="40147"/>
    <lineage>
        <taxon>Eukaryota</taxon>
        <taxon>Metazoa</taxon>
        <taxon>Chordata</taxon>
        <taxon>Craniata</taxon>
        <taxon>Vertebrata</taxon>
        <taxon>Euteleostomi</taxon>
        <taxon>Actinopterygii</taxon>
        <taxon>Chondrostei</taxon>
        <taxon>Acipenseriformes</taxon>
        <taxon>Acipenseridae</taxon>
        <taxon>Acipenser</taxon>
    </lineage>
</organism>
<dbReference type="GO" id="GO:0016409">
    <property type="term" value="F:palmitoyltransferase activity"/>
    <property type="evidence" value="ECO:0007669"/>
    <property type="project" value="TreeGrafter"/>
</dbReference>
<feature type="transmembrane region" description="Helical" evidence="7">
    <location>
        <begin position="251"/>
        <end position="273"/>
    </location>
</feature>
<feature type="transmembrane region" description="Helical" evidence="7">
    <location>
        <begin position="142"/>
        <end position="162"/>
    </location>
</feature>
<evidence type="ECO:0000256" key="6">
    <source>
        <dbReference type="ARBA" id="ARBA00038268"/>
    </source>
</evidence>
<evidence type="ECO:0000256" key="2">
    <source>
        <dbReference type="ARBA" id="ARBA00022692"/>
    </source>
</evidence>
<dbReference type="GO" id="GO:0005789">
    <property type="term" value="C:endoplasmic reticulum membrane"/>
    <property type="evidence" value="ECO:0007669"/>
    <property type="project" value="UniProtKB-SubCell"/>
</dbReference>
<evidence type="ECO:0000256" key="1">
    <source>
        <dbReference type="ARBA" id="ARBA00004477"/>
    </source>
</evidence>
<evidence type="ECO:0000256" key="3">
    <source>
        <dbReference type="ARBA" id="ARBA00022824"/>
    </source>
</evidence>
<dbReference type="InterPro" id="IPR051085">
    <property type="entry name" value="MB_O-acyltransferase"/>
</dbReference>
<keyword evidence="3" id="KW-0256">Endoplasmic reticulum</keyword>
<evidence type="ECO:0000313" key="8">
    <source>
        <dbReference type="EMBL" id="KAK1170473.1"/>
    </source>
</evidence>
<feature type="transmembrane region" description="Helical" evidence="7">
    <location>
        <begin position="377"/>
        <end position="395"/>
    </location>
</feature>
<sequence>MHNQAKQRFQKAALHTAALPVWEIGFYLLLSAASHLYSFYEVYKVSKDYEEELTSEFEFEQGFFIWGFKKDPTDFEWSFWTEWGQNSLIWTLIGHSVVSKASRMCIPKFRVWFLTLYGLLASLFLLGLKGLAVVLLHMALSYTVAMLRVPLMSWLCSLLLLYTLHMSSLEEMQRSWYKTENEYYLLLFSLAMCCLRYTSFSLEYCWQNSGQKSYKSFFWFTAYLFYYPLFHNGPIINYEEFTLQMQRQDSSVVQTDLCTVILTVARIFLWWLLAESMIQFMYMHAIQSHATLLEIVPIWALGGLALAQVLFFYVKYLVLFGVPTLIVKLDGIEAPRLPRCVSTMYSFTGMWRHFDVGLHRWLIRYIYVPMGGSQHGFLGKMFSSGLAFGFVYYWHGGHDYLLNWAVLNWLGIIAENGVKTVASFPPVQGLIEQSLSAGMIRRGHAFLSAFCTAMLILSNLVFLGGNHIGRIYWNRIFVQGWPGATIPVLVFLYCFAQIGMEWERTHP</sequence>
<proteinExistence type="inferred from homology"/>
<keyword evidence="9" id="KW-1185">Reference proteome</keyword>
<evidence type="ECO:0000256" key="5">
    <source>
        <dbReference type="ARBA" id="ARBA00023136"/>
    </source>
</evidence>
<dbReference type="PANTHER" id="PTHR13285">
    <property type="entry name" value="ACYLTRANSFERASE"/>
    <property type="match status" value="1"/>
</dbReference>
<dbReference type="Pfam" id="PF03062">
    <property type="entry name" value="MBOAT"/>
    <property type="match status" value="1"/>
</dbReference>
<keyword evidence="2 7" id="KW-0812">Transmembrane</keyword>
<comment type="caution">
    <text evidence="8">The sequence shown here is derived from an EMBL/GenBank/DDBJ whole genome shotgun (WGS) entry which is preliminary data.</text>
</comment>
<dbReference type="Proteomes" id="UP001230051">
    <property type="component" value="Unassembled WGS sequence"/>
</dbReference>
<evidence type="ECO:0000313" key="9">
    <source>
        <dbReference type="Proteomes" id="UP001230051"/>
    </source>
</evidence>
<name>A0AAD8LMX0_ACIOX</name>
<accession>A0AAD8LMX0</accession>
<protein>
    <submittedName>
        <fullName evidence="8">Protein-cysteine N-palmitoyltransferase HHAT isoform X1</fullName>
    </submittedName>
</protein>
<evidence type="ECO:0000256" key="7">
    <source>
        <dbReference type="SAM" id="Phobius"/>
    </source>
</evidence>
<keyword evidence="4 7" id="KW-1133">Transmembrane helix</keyword>
<feature type="transmembrane region" description="Helical" evidence="7">
    <location>
        <begin position="111"/>
        <end position="136"/>
    </location>
</feature>